<feature type="domain" description="BPTI/Kunitz inhibitor" evidence="5">
    <location>
        <begin position="147"/>
        <end position="198"/>
    </location>
</feature>
<accession>V5GN75</accession>
<reference evidence="6" key="1">
    <citation type="journal article" date="2015" name="Sci. Rep.">
        <title>Tissue- and time-dependent transcription in Ixodes ricinus salivary glands and midguts when blood feeding on the vertebrate host.</title>
        <authorList>
            <person name="Kotsyfakis M."/>
            <person name="Schwarz A."/>
            <person name="Erhart J."/>
            <person name="Ribeiro J.M."/>
        </authorList>
    </citation>
    <scope>NUCLEOTIDE SEQUENCE</scope>
    <source>
        <tissue evidence="6">Salivary gland and midgut</tissue>
    </source>
</reference>
<keyword evidence="3" id="KW-1015">Disulfide bond</keyword>
<feature type="signal peptide" evidence="4">
    <location>
        <begin position="1"/>
        <end position="17"/>
    </location>
</feature>
<name>V5GN75_IXORI</name>
<evidence type="ECO:0000259" key="5">
    <source>
        <dbReference type="PROSITE" id="PS50279"/>
    </source>
</evidence>
<feature type="domain" description="BPTI/Kunitz inhibitor" evidence="5">
    <location>
        <begin position="28"/>
        <end position="79"/>
    </location>
</feature>
<dbReference type="InterPro" id="IPR050098">
    <property type="entry name" value="TFPI/VKTCI-like"/>
</dbReference>
<sequence length="340" mass="38979">MLLKIALILALAAKGSPDCPRWRNKSVCLLEPTENDDGMYTVEWYYDVTVGKCSLFLFRGDGSPDENRFASQSECNQVCRSEVPSFCFEKPPKNTGKGARSQKWTYRSYNGQCVQIEWNGAIDSCKNLFDSYQECERMCKIPDFGPCAKGINSGCTPTDTKWYWFNYKTLTCEEMNKTECPNGEGNAFPSFHQCNQRCGRFVEDKCRMPIQNLSECVYLAHQFGYNTLTKRCETFVGCDDGGNSFETAKQCWKTCSKNPKSPCAQKPDVSKWQGAFHRYYYDINKNVCVYRSQFTKRNVTGKTNIFYTFQECQKTCTAKHQPARRDESEESVTLSKEQGI</sequence>
<dbReference type="AlphaFoldDB" id="V5GN75"/>
<dbReference type="PANTHER" id="PTHR10083:SF374">
    <property type="entry name" value="BPTI_KUNITZ INHIBITOR DOMAIN-CONTAINING PROTEIN"/>
    <property type="match status" value="1"/>
</dbReference>
<dbReference type="InterPro" id="IPR002223">
    <property type="entry name" value="Kunitz_BPTI"/>
</dbReference>
<proteinExistence type="evidence at transcript level"/>
<dbReference type="GO" id="GO:0005615">
    <property type="term" value="C:extracellular space"/>
    <property type="evidence" value="ECO:0007669"/>
    <property type="project" value="TreeGrafter"/>
</dbReference>
<dbReference type="EMBL" id="GANP01012653">
    <property type="protein sequence ID" value="JAB71815.1"/>
    <property type="molecule type" value="mRNA"/>
</dbReference>
<dbReference type="PROSITE" id="PS50279">
    <property type="entry name" value="BPTI_KUNITZ_2"/>
    <property type="match status" value="5"/>
</dbReference>
<dbReference type="Pfam" id="PF00014">
    <property type="entry name" value="Kunitz_BPTI"/>
    <property type="match status" value="4"/>
</dbReference>
<organism evidence="6">
    <name type="scientific">Ixodes ricinus</name>
    <name type="common">Common tick</name>
    <name type="synonym">Acarus ricinus</name>
    <dbReference type="NCBI Taxonomy" id="34613"/>
    <lineage>
        <taxon>Eukaryota</taxon>
        <taxon>Metazoa</taxon>
        <taxon>Ecdysozoa</taxon>
        <taxon>Arthropoda</taxon>
        <taxon>Chelicerata</taxon>
        <taxon>Arachnida</taxon>
        <taxon>Acari</taxon>
        <taxon>Parasitiformes</taxon>
        <taxon>Ixodida</taxon>
        <taxon>Ixodoidea</taxon>
        <taxon>Ixodidae</taxon>
        <taxon>Ixodinae</taxon>
        <taxon>Ixodes</taxon>
    </lineage>
</organism>
<keyword evidence="2" id="KW-0722">Serine protease inhibitor</keyword>
<feature type="chain" id="PRO_5004734236" description="BPTI/Kunitz inhibitor domain-containing protein" evidence="4">
    <location>
        <begin position="18"/>
        <end position="340"/>
    </location>
</feature>
<dbReference type="SMART" id="SM00131">
    <property type="entry name" value="KU"/>
    <property type="match status" value="4"/>
</dbReference>
<feature type="domain" description="BPTI/Kunitz inhibitor" evidence="5">
    <location>
        <begin position="87"/>
        <end position="139"/>
    </location>
</feature>
<dbReference type="SUPFAM" id="SSF57362">
    <property type="entry name" value="BPTI-like"/>
    <property type="match status" value="5"/>
</dbReference>
<dbReference type="InterPro" id="IPR036880">
    <property type="entry name" value="Kunitz_BPTI_sf"/>
</dbReference>
<evidence type="ECO:0000256" key="4">
    <source>
        <dbReference type="SAM" id="SignalP"/>
    </source>
</evidence>
<dbReference type="Gene3D" id="4.10.410.10">
    <property type="entry name" value="Pancreatic trypsin inhibitor Kunitz domain"/>
    <property type="match status" value="5"/>
</dbReference>
<keyword evidence="1" id="KW-0646">Protease inhibitor</keyword>
<protein>
    <recommendedName>
        <fullName evidence="5">BPTI/Kunitz inhibitor domain-containing protein</fullName>
    </recommendedName>
</protein>
<evidence type="ECO:0000256" key="1">
    <source>
        <dbReference type="ARBA" id="ARBA00022690"/>
    </source>
</evidence>
<evidence type="ECO:0000256" key="2">
    <source>
        <dbReference type="ARBA" id="ARBA00022900"/>
    </source>
</evidence>
<feature type="domain" description="BPTI/Kunitz inhibitor" evidence="5">
    <location>
        <begin position="263"/>
        <end position="316"/>
    </location>
</feature>
<keyword evidence="4" id="KW-0732">Signal</keyword>
<dbReference type="PANTHER" id="PTHR10083">
    <property type="entry name" value="KUNITZ-TYPE PROTEASE INHIBITOR-RELATED"/>
    <property type="match status" value="1"/>
</dbReference>
<evidence type="ECO:0000256" key="3">
    <source>
        <dbReference type="ARBA" id="ARBA00023157"/>
    </source>
</evidence>
<feature type="domain" description="BPTI/Kunitz inhibitor" evidence="5">
    <location>
        <begin position="206"/>
        <end position="255"/>
    </location>
</feature>
<evidence type="ECO:0000313" key="6">
    <source>
        <dbReference type="EMBL" id="JAB71815.1"/>
    </source>
</evidence>
<dbReference type="GO" id="GO:0004867">
    <property type="term" value="F:serine-type endopeptidase inhibitor activity"/>
    <property type="evidence" value="ECO:0007669"/>
    <property type="project" value="UniProtKB-KW"/>
</dbReference>